<comment type="subunit">
    <text evidence="4">Component of the lipopolysaccharide transport and assembly complex.</text>
</comment>
<accession>A0ABY7TTR3</accession>
<dbReference type="RefSeq" id="WP_273616460.1">
    <property type="nucleotide sequence ID" value="NZ_CP103868.1"/>
</dbReference>
<evidence type="ECO:0000259" key="6">
    <source>
        <dbReference type="Pfam" id="PF04453"/>
    </source>
</evidence>
<evidence type="ECO:0000313" key="8">
    <source>
        <dbReference type="Proteomes" id="UP001218231"/>
    </source>
</evidence>
<evidence type="ECO:0000256" key="3">
    <source>
        <dbReference type="ARBA" id="ARBA00023237"/>
    </source>
</evidence>
<reference evidence="7 8" key="1">
    <citation type="submission" date="2023-02" db="EMBL/GenBank/DDBJ databases">
        <title>Genome sequence of Novosphingobium humi KACC 19094.</title>
        <authorList>
            <person name="Kim S."/>
            <person name="Heo J."/>
            <person name="Kwon S.-W."/>
        </authorList>
    </citation>
    <scope>NUCLEOTIDE SEQUENCE [LARGE SCALE GENOMIC DNA]</scope>
    <source>
        <strain evidence="7 8">KACC 19094</strain>
    </source>
</reference>
<dbReference type="PANTHER" id="PTHR30189:SF1">
    <property type="entry name" value="LPS-ASSEMBLY PROTEIN LPTD"/>
    <property type="match status" value="1"/>
</dbReference>
<protein>
    <recommendedName>
        <fullName evidence="4">LPS-assembly protein LptD</fullName>
    </recommendedName>
</protein>
<evidence type="ECO:0000256" key="4">
    <source>
        <dbReference type="HAMAP-Rule" id="MF_01411"/>
    </source>
</evidence>
<keyword evidence="2 4" id="KW-0472">Membrane</keyword>
<evidence type="ECO:0000313" key="7">
    <source>
        <dbReference type="EMBL" id="WCT76001.1"/>
    </source>
</evidence>
<name>A0ABY7TTR3_9SPHN</name>
<feature type="domain" description="Organic solvent tolerance-like N-terminal" evidence="5">
    <location>
        <begin position="82"/>
        <end position="147"/>
    </location>
</feature>
<comment type="subcellular location">
    <subcellularLocation>
        <location evidence="4">Cell outer membrane</location>
    </subcellularLocation>
</comment>
<organism evidence="7 8">
    <name type="scientific">Novosphingobium humi</name>
    <dbReference type="NCBI Taxonomy" id="2282397"/>
    <lineage>
        <taxon>Bacteria</taxon>
        <taxon>Pseudomonadati</taxon>
        <taxon>Pseudomonadota</taxon>
        <taxon>Alphaproteobacteria</taxon>
        <taxon>Sphingomonadales</taxon>
        <taxon>Sphingomonadaceae</taxon>
        <taxon>Novosphingobium</taxon>
    </lineage>
</organism>
<dbReference type="Proteomes" id="UP001218231">
    <property type="component" value="Chromosome"/>
</dbReference>
<keyword evidence="8" id="KW-1185">Reference proteome</keyword>
<keyword evidence="1 4" id="KW-0732">Signal</keyword>
<sequence length="773" mass="86068" precursor="true">MPALIGPHAPLTKPNLSIVLRRMAPWATLCVALAADPAWAATMREAGGLSAGGLETGAEAGGPAADLPQRTRYDENKIDFAADQVDYDDTNDVVIATGNVFLRRGEQTVRANTVRWNRKTGQIMAQGQLRVVDANGNELLTDQMELSEDLSVGLTHNMLMLMREGGRLAANEGRRDTNGHYVLTQAAYTGCDVVDSKGCEKKPIWKVTARHVEYDPDKKIVRFKGARLSLFGASIVPLPSLQVATDGRPLPGFLVPDFRTSAANGFEFSSTYYARLANNKDLAITGYAFTKANPMAKVHYRQLGDTGAFQITGYLTRSAATDVSGANTQQKWRGYFDANGKYQLSSNWSLDFSGRMASDRTFLRRYYISSDDTLRSNINLERIGQTSYFSLSGWAFQTLRATGTQGLVPIALPMIDYRRRFDENLLGGKIEVQANTLAITRSAGQDMQRAFASVQWNLRKMTSMGQIITLTALGRGDVYHSTDNLLTSTAIYRGTAGWQGRATATAAVDITWPFVGPLFGGTQVLTPHVQVVATPPTPNMRIPNEDARAIELEDINLFALNRFPGYDRIEDGNRVTYGMEWRLERPNWRINANVGQSYRLTSQPTLLPQGTGLSDRMSDIVGRTEIRYRDFFKITHRYRLDHDSFVFRRNEVDATLGSDTTYLEVGYARLNRNITTSQEDLVDSNELRTAGRIAFAKFWSVFGSGVFDLSDKSLLANTSTASFQPLRTRLGVSFQTDCFQFDLNWRRDYVTIGDAVRGSSFELRFSLRNLGFR</sequence>
<evidence type="ECO:0000256" key="2">
    <source>
        <dbReference type="ARBA" id="ARBA00023136"/>
    </source>
</evidence>
<comment type="function">
    <text evidence="4">Involved in the assembly of lipopolysaccharide (LPS) at the surface of the outer membrane.</text>
</comment>
<dbReference type="InterPro" id="IPR007543">
    <property type="entry name" value="LptD_C"/>
</dbReference>
<dbReference type="EMBL" id="CP117417">
    <property type="protein sequence ID" value="WCT76001.1"/>
    <property type="molecule type" value="Genomic_DNA"/>
</dbReference>
<keyword evidence="3 4" id="KW-0998">Cell outer membrane</keyword>
<dbReference type="InterPro" id="IPR020889">
    <property type="entry name" value="LipoPS_assembly_LptD"/>
</dbReference>
<dbReference type="PANTHER" id="PTHR30189">
    <property type="entry name" value="LPS-ASSEMBLY PROTEIN"/>
    <property type="match status" value="1"/>
</dbReference>
<feature type="chain" id="PRO_5044898962" description="LPS-assembly protein LptD" evidence="4">
    <location>
        <begin position="41"/>
        <end position="773"/>
    </location>
</feature>
<feature type="signal peptide" evidence="4">
    <location>
        <begin position="1"/>
        <end position="40"/>
    </location>
</feature>
<gene>
    <name evidence="4 7" type="primary">lptD</name>
    <name evidence="7" type="ORF">PQ457_08520</name>
</gene>
<dbReference type="Gene3D" id="2.60.450.10">
    <property type="entry name" value="Lipopolysaccharide (LPS) transport protein A like domain"/>
    <property type="match status" value="1"/>
</dbReference>
<evidence type="ECO:0000259" key="5">
    <source>
        <dbReference type="Pfam" id="PF03968"/>
    </source>
</evidence>
<proteinExistence type="inferred from homology"/>
<dbReference type="HAMAP" id="MF_01411">
    <property type="entry name" value="LPS_assembly_LptD"/>
    <property type="match status" value="1"/>
</dbReference>
<evidence type="ECO:0000256" key="1">
    <source>
        <dbReference type="ARBA" id="ARBA00022729"/>
    </source>
</evidence>
<dbReference type="InterPro" id="IPR050218">
    <property type="entry name" value="LptD"/>
</dbReference>
<feature type="domain" description="LptD C-terminal" evidence="6">
    <location>
        <begin position="333"/>
        <end position="699"/>
    </location>
</feature>
<comment type="similarity">
    <text evidence="4">Belongs to the LptD family.</text>
</comment>
<dbReference type="InterPro" id="IPR005653">
    <property type="entry name" value="OstA-like_N"/>
</dbReference>
<dbReference type="Pfam" id="PF03968">
    <property type="entry name" value="LptD_N"/>
    <property type="match status" value="1"/>
</dbReference>
<comment type="caution">
    <text evidence="4">Lacks conserved residue(s) required for the propagation of feature annotation.</text>
</comment>
<dbReference type="Pfam" id="PF04453">
    <property type="entry name" value="LptD"/>
    <property type="match status" value="1"/>
</dbReference>